<proteinExistence type="predicted"/>
<evidence type="ECO:0000313" key="3">
    <source>
        <dbReference type="Proteomes" id="UP000053558"/>
    </source>
</evidence>
<feature type="transmembrane region" description="Helical" evidence="1">
    <location>
        <begin position="225"/>
        <end position="245"/>
    </location>
</feature>
<dbReference type="GeneID" id="19210230"/>
<feature type="transmembrane region" description="Helical" evidence="1">
    <location>
        <begin position="185"/>
        <end position="205"/>
    </location>
</feature>
<organism evidence="2 3">
    <name type="scientific">Coniophora puteana (strain RWD-64-598)</name>
    <name type="common">Brown rot fungus</name>
    <dbReference type="NCBI Taxonomy" id="741705"/>
    <lineage>
        <taxon>Eukaryota</taxon>
        <taxon>Fungi</taxon>
        <taxon>Dikarya</taxon>
        <taxon>Basidiomycota</taxon>
        <taxon>Agaricomycotina</taxon>
        <taxon>Agaricomycetes</taxon>
        <taxon>Agaricomycetidae</taxon>
        <taxon>Boletales</taxon>
        <taxon>Coniophorineae</taxon>
        <taxon>Coniophoraceae</taxon>
        <taxon>Coniophora</taxon>
    </lineage>
</organism>
<gene>
    <name evidence="2" type="ORF">CONPUDRAFT_81372</name>
</gene>
<keyword evidence="3" id="KW-1185">Reference proteome</keyword>
<keyword evidence="1" id="KW-0812">Transmembrane</keyword>
<keyword evidence="1" id="KW-0472">Membrane</keyword>
<evidence type="ECO:0000313" key="2">
    <source>
        <dbReference type="EMBL" id="EIW83423.1"/>
    </source>
</evidence>
<protein>
    <submittedName>
        <fullName evidence="2">Uncharacterized protein</fullName>
    </submittedName>
</protein>
<comment type="caution">
    <text evidence="2">The sequence shown here is derived from an EMBL/GenBank/DDBJ whole genome shotgun (WGS) entry which is preliminary data.</text>
</comment>
<accession>A0A5M3MW99</accession>
<dbReference type="AlphaFoldDB" id="A0A5M3MW99"/>
<keyword evidence="1" id="KW-1133">Transmembrane helix</keyword>
<reference evidence="3" key="1">
    <citation type="journal article" date="2012" name="Science">
        <title>The Paleozoic origin of enzymatic lignin decomposition reconstructed from 31 fungal genomes.</title>
        <authorList>
            <person name="Floudas D."/>
            <person name="Binder M."/>
            <person name="Riley R."/>
            <person name="Barry K."/>
            <person name="Blanchette R.A."/>
            <person name="Henrissat B."/>
            <person name="Martinez A.T."/>
            <person name="Otillar R."/>
            <person name="Spatafora J.W."/>
            <person name="Yadav J.S."/>
            <person name="Aerts A."/>
            <person name="Benoit I."/>
            <person name="Boyd A."/>
            <person name="Carlson A."/>
            <person name="Copeland A."/>
            <person name="Coutinho P.M."/>
            <person name="de Vries R.P."/>
            <person name="Ferreira P."/>
            <person name="Findley K."/>
            <person name="Foster B."/>
            <person name="Gaskell J."/>
            <person name="Glotzer D."/>
            <person name="Gorecki P."/>
            <person name="Heitman J."/>
            <person name="Hesse C."/>
            <person name="Hori C."/>
            <person name="Igarashi K."/>
            <person name="Jurgens J.A."/>
            <person name="Kallen N."/>
            <person name="Kersten P."/>
            <person name="Kohler A."/>
            <person name="Kuees U."/>
            <person name="Kumar T.K.A."/>
            <person name="Kuo A."/>
            <person name="LaButti K."/>
            <person name="Larrondo L.F."/>
            <person name="Lindquist E."/>
            <person name="Ling A."/>
            <person name="Lombard V."/>
            <person name="Lucas S."/>
            <person name="Lundell T."/>
            <person name="Martin R."/>
            <person name="McLaughlin D.J."/>
            <person name="Morgenstern I."/>
            <person name="Morin E."/>
            <person name="Murat C."/>
            <person name="Nagy L.G."/>
            <person name="Nolan M."/>
            <person name="Ohm R.A."/>
            <person name="Patyshakuliyeva A."/>
            <person name="Rokas A."/>
            <person name="Ruiz-Duenas F.J."/>
            <person name="Sabat G."/>
            <person name="Salamov A."/>
            <person name="Samejima M."/>
            <person name="Schmutz J."/>
            <person name="Slot J.C."/>
            <person name="St John F."/>
            <person name="Stenlid J."/>
            <person name="Sun H."/>
            <person name="Sun S."/>
            <person name="Syed K."/>
            <person name="Tsang A."/>
            <person name="Wiebenga A."/>
            <person name="Young D."/>
            <person name="Pisabarro A."/>
            <person name="Eastwood D.C."/>
            <person name="Martin F."/>
            <person name="Cullen D."/>
            <person name="Grigoriev I.V."/>
            <person name="Hibbett D.S."/>
        </authorList>
    </citation>
    <scope>NUCLEOTIDE SEQUENCE [LARGE SCALE GENOMIC DNA]</scope>
    <source>
        <strain evidence="3">RWD-64-598 SS2</strain>
    </source>
</reference>
<feature type="transmembrane region" description="Helical" evidence="1">
    <location>
        <begin position="59"/>
        <end position="83"/>
    </location>
</feature>
<name>A0A5M3MW99_CONPW</name>
<dbReference type="EMBL" id="JH711576">
    <property type="protein sequence ID" value="EIW83423.1"/>
    <property type="molecule type" value="Genomic_DNA"/>
</dbReference>
<dbReference type="RefSeq" id="XP_007766572.1">
    <property type="nucleotide sequence ID" value="XM_007768382.1"/>
</dbReference>
<dbReference type="KEGG" id="cput:CONPUDRAFT_81372"/>
<dbReference type="Proteomes" id="UP000053558">
    <property type="component" value="Unassembled WGS sequence"/>
</dbReference>
<evidence type="ECO:0000256" key="1">
    <source>
        <dbReference type="SAM" id="Phobius"/>
    </source>
</evidence>
<sequence>MVAVLLHSFLRLLPTVLRVLDVGRPIAKRTTSLSFRSCHAVILVLSPPLSRLLALLLRALPGIGGSAAGILGSLALLNLLLLLRGVLLASQHTSITNGANSVGRSMSATISSTDALLRPLALLLLPFLRPFLGRCCGLLLRTTSSAFSLLALPLLRAVLVRTLPGRLLLSALLFLQLRLRCRFGLVLRLCVCLASCSARWGGLVVRRLVFSTPLPRLFVFVNRLALGWALRILRPLLLILLGLAIRHLVRRLQQRLLFWRGGGKEEGRRWFGLKVQ</sequence>